<dbReference type="Pfam" id="PF12273">
    <property type="entry name" value="RCR"/>
    <property type="match status" value="1"/>
</dbReference>
<dbReference type="EMBL" id="HE576753">
    <property type="protein sequence ID" value="CCC68411.1"/>
    <property type="molecule type" value="Genomic_DNA"/>
</dbReference>
<accession>G0VBT5</accession>
<protein>
    <submittedName>
        <fullName evidence="3">Uncharacterized protein</fullName>
    </submittedName>
</protein>
<gene>
    <name evidence="3" type="primary">NCAS0B03270</name>
    <name evidence="3" type="ordered locus">NCAS_0B03270</name>
</gene>
<reference key="2">
    <citation type="submission" date="2011-08" db="EMBL/GenBank/DDBJ databases">
        <title>Genome sequence of Naumovozyma castellii.</title>
        <authorList>
            <person name="Gordon J.L."/>
            <person name="Armisen D."/>
            <person name="Proux-Wera E."/>
            <person name="OhEigeartaigh S.S."/>
            <person name="Byrne K.P."/>
            <person name="Wolfe K.H."/>
        </authorList>
    </citation>
    <scope>NUCLEOTIDE SEQUENCE</scope>
    <source>
        <strain>Type strain:CBS 4309</strain>
    </source>
</reference>
<evidence type="ECO:0000256" key="1">
    <source>
        <dbReference type="SAM" id="MobiDB-lite"/>
    </source>
</evidence>
<feature type="transmembrane region" description="Helical" evidence="2">
    <location>
        <begin position="33"/>
        <end position="56"/>
    </location>
</feature>
<dbReference type="InterPro" id="IPR020999">
    <property type="entry name" value="Chitin_synth_reg_RCR"/>
</dbReference>
<organism evidence="3 4">
    <name type="scientific">Naumovozyma castellii</name>
    <name type="common">Yeast</name>
    <name type="synonym">Saccharomyces castellii</name>
    <dbReference type="NCBI Taxonomy" id="27288"/>
    <lineage>
        <taxon>Eukaryota</taxon>
        <taxon>Fungi</taxon>
        <taxon>Dikarya</taxon>
        <taxon>Ascomycota</taxon>
        <taxon>Saccharomycotina</taxon>
        <taxon>Saccharomycetes</taxon>
        <taxon>Saccharomycetales</taxon>
        <taxon>Saccharomycetaceae</taxon>
        <taxon>Naumovozyma</taxon>
    </lineage>
</organism>
<dbReference type="InParanoid" id="G0VBT5"/>
<keyword evidence="2" id="KW-0812">Transmembrane</keyword>
<keyword evidence="2" id="KW-0472">Membrane</keyword>
<keyword evidence="2" id="KW-1133">Transmembrane helix</keyword>
<reference evidence="3 4" key="1">
    <citation type="journal article" date="2011" name="Proc. Natl. Acad. Sci. U.S.A.">
        <title>Evolutionary erosion of yeast sex chromosomes by mating-type switching accidents.</title>
        <authorList>
            <person name="Gordon J.L."/>
            <person name="Armisen D."/>
            <person name="Proux-Wera E."/>
            <person name="Oheigeartaigh S.S."/>
            <person name="Byrne K.P."/>
            <person name="Wolfe K.H."/>
        </authorList>
    </citation>
    <scope>NUCLEOTIDE SEQUENCE [LARGE SCALE GENOMIC DNA]</scope>
    <source>
        <strain evidence="4">ATCC 76901 / BCRC 22586 / CBS 4309 / NBRC 1992 / NRRL Y-12630</strain>
    </source>
</reference>
<dbReference type="Proteomes" id="UP000001640">
    <property type="component" value="Chromosome 2"/>
</dbReference>
<feature type="compositionally biased region" description="Polar residues" evidence="1">
    <location>
        <begin position="138"/>
        <end position="161"/>
    </location>
</feature>
<sequence length="200" mass="21985">MGGIFPLIALGGAASSNSSHTNCTTNACKHASWIIPVIFLAPLGLCAIIVSCYFLFGWWTNRRYRKSEFGSGVGPTHGVVQSWMMENAGPRTYRRPIEDKMGSETYVPEYTKVVNRNDRGYFDEQGIFHTRSEVSSLMSKSPPSFQSQASIGNNSEETNVSHPAPAKTIDITRREHHPGPAKNLDSVSTLADVSTEESDQ</sequence>
<dbReference type="HOGENOM" id="CLU_1366580_0_0_1"/>
<evidence type="ECO:0000313" key="3">
    <source>
        <dbReference type="EMBL" id="CCC68411.1"/>
    </source>
</evidence>
<dbReference type="KEGG" id="ncs:NCAS_0B03270"/>
<dbReference type="AlphaFoldDB" id="G0VBT5"/>
<evidence type="ECO:0000313" key="4">
    <source>
        <dbReference type="Proteomes" id="UP000001640"/>
    </source>
</evidence>
<dbReference type="GeneID" id="96901971"/>
<keyword evidence="4" id="KW-1185">Reference proteome</keyword>
<feature type="region of interest" description="Disordered" evidence="1">
    <location>
        <begin position="138"/>
        <end position="200"/>
    </location>
</feature>
<dbReference type="RefSeq" id="XP_003674785.1">
    <property type="nucleotide sequence ID" value="XM_003674737.1"/>
</dbReference>
<evidence type="ECO:0000256" key="2">
    <source>
        <dbReference type="SAM" id="Phobius"/>
    </source>
</evidence>
<proteinExistence type="predicted"/>
<name>G0VBT5_NAUCA</name>